<keyword evidence="3" id="KW-1185">Reference proteome</keyword>
<feature type="compositionally biased region" description="Basic and acidic residues" evidence="1">
    <location>
        <begin position="77"/>
        <end position="105"/>
    </location>
</feature>
<evidence type="ECO:0000313" key="3">
    <source>
        <dbReference type="Proteomes" id="UP000323142"/>
    </source>
</evidence>
<evidence type="ECO:0000256" key="1">
    <source>
        <dbReference type="SAM" id="MobiDB-lite"/>
    </source>
</evidence>
<dbReference type="Proteomes" id="UP000323142">
    <property type="component" value="Unassembled WGS sequence"/>
</dbReference>
<gene>
    <name evidence="2" type="ORF">F0L46_08195</name>
</gene>
<accession>A0A5B2VEV5</accession>
<name>A0A5B2VEV5_9HYPH</name>
<feature type="region of interest" description="Disordered" evidence="1">
    <location>
        <begin position="69"/>
        <end position="181"/>
    </location>
</feature>
<proteinExistence type="predicted"/>
<dbReference type="RefSeq" id="WP_149816589.1">
    <property type="nucleotide sequence ID" value="NZ_VUOA01000018.1"/>
</dbReference>
<feature type="compositionally biased region" description="Low complexity" evidence="1">
    <location>
        <begin position="153"/>
        <end position="181"/>
    </location>
</feature>
<organism evidence="2 3">
    <name type="scientific">Salinarimonas soli</name>
    <dbReference type="NCBI Taxonomy" id="1638099"/>
    <lineage>
        <taxon>Bacteria</taxon>
        <taxon>Pseudomonadati</taxon>
        <taxon>Pseudomonadota</taxon>
        <taxon>Alphaproteobacteria</taxon>
        <taxon>Hyphomicrobiales</taxon>
        <taxon>Salinarimonadaceae</taxon>
        <taxon>Salinarimonas</taxon>
    </lineage>
</organism>
<sequence>MLALIARFFGIQPATAAFAIGALLMLPGAFALGYGVGEWTGYDAGRADTIGLCQANDLRRKLAEAKRDLTAAQQSAESHRRAADQRAEQARTAEEKLDAYERELAARAAAPADPQPPAPVPAGDGVPACRPAPRDGLTRRDLEWLRVNHYGRADGPGQPRAAAPGGVDRARAGAPADAATR</sequence>
<comment type="caution">
    <text evidence="2">The sequence shown here is derived from an EMBL/GenBank/DDBJ whole genome shotgun (WGS) entry which is preliminary data.</text>
</comment>
<dbReference type="EMBL" id="VUOA01000018">
    <property type="protein sequence ID" value="KAA2237651.1"/>
    <property type="molecule type" value="Genomic_DNA"/>
</dbReference>
<feature type="compositionally biased region" description="Basic and acidic residues" evidence="1">
    <location>
        <begin position="132"/>
        <end position="146"/>
    </location>
</feature>
<reference evidence="2 3" key="2">
    <citation type="submission" date="2019-09" db="EMBL/GenBank/DDBJ databases">
        <authorList>
            <person name="Jin C."/>
        </authorList>
    </citation>
    <scope>NUCLEOTIDE SEQUENCE [LARGE SCALE GENOMIC DNA]</scope>
    <source>
        <strain evidence="2 3">BN140002</strain>
    </source>
</reference>
<reference evidence="2 3" key="1">
    <citation type="submission" date="2019-09" db="EMBL/GenBank/DDBJ databases">
        <title>Salinarimonas rosea gen. nov., sp. nov., a new member of the a-2 subgroup of the Proteobacteria.</title>
        <authorList>
            <person name="Liu J."/>
        </authorList>
    </citation>
    <scope>NUCLEOTIDE SEQUENCE [LARGE SCALE GENOMIC DNA]</scope>
    <source>
        <strain evidence="2 3">BN140002</strain>
    </source>
</reference>
<protein>
    <submittedName>
        <fullName evidence="2">Uncharacterized protein</fullName>
    </submittedName>
</protein>
<evidence type="ECO:0000313" key="2">
    <source>
        <dbReference type="EMBL" id="KAA2237651.1"/>
    </source>
</evidence>
<dbReference type="AlphaFoldDB" id="A0A5B2VEV5"/>